<reference evidence="1 2" key="1">
    <citation type="submission" date="2021-05" db="EMBL/GenBank/DDBJ databases">
        <title>Pangenome of Leuconostoc gelidum warrants species status for Leuconostoc gelidum subsp. gasicomitatum.</title>
        <authorList>
            <person name="Johansson P."/>
            <person name="Sade E."/>
            <person name="Hultman J."/>
            <person name="Auvinen P."/>
            <person name="Bjorkroth J."/>
        </authorList>
    </citation>
    <scope>NUCLEOTIDE SEQUENCE [LARGE SCALE GENOMIC DNA]</scope>
    <source>
        <strain evidence="1 2">AMKR21</strain>
    </source>
</reference>
<dbReference type="EMBL" id="JAHBFX010000001">
    <property type="protein sequence ID" value="MBZ5999173.1"/>
    <property type="molecule type" value="Genomic_DNA"/>
</dbReference>
<sequence length="577" mass="68088">MELSQIYSLVYDNNKLDSFIKNQCNLSIDVSFSELLDLFILKSLLEQKNYWNTDKSLNVDEYISNLKKMISKTLNTTFHLANSLITNFLKLNKDDATKKSLYFNKLFTENKLWIHLEDNEFKLFLNSAYAELSCVLSDKQVADKFENIIVDFFVEPKDKLTILSNFLFIRSAIFNDFDSLIYFPKNFGKKYCFQIMVNKFMDSILPLTPDKTLLLADLTLVNDKNFYLNEVTKTKIEYTLEKFVNSSQSLSTKNWGVAVQFGKYDHYSQKSNNVVSITINKNALDLTHTDVLLVYLISVYFNDKYYRNNTVGVLRSDTIFSELFVDNVNKYSSLFNNQEYFETYNLALIDKFSIYLKKRNTSFEKLIFNFFDKYIPNTFNIQDFRVTLVDDTLPSETKNKLFVIEIESILRQFILLQKENKIDVNNLKYMHQPRYDNIHSFVKNKYLEIDQNSVFKYFQDDNKILRIFNSFNYVEEKFLSKTTLNSILKTTIRVNRYSNLFSTSESNYLSYCLDNSLFSDALALRNIYLHGASKHFSDEDHRINYLRILNCMLIIIANINDELIYKIDTLEKIETNN</sequence>
<keyword evidence="2" id="KW-1185">Reference proteome</keyword>
<name>A0ABS7V1Z4_LEUGE</name>
<protein>
    <recommendedName>
        <fullName evidence="3">Apea-like HEPN domain-containing protein</fullName>
    </recommendedName>
</protein>
<evidence type="ECO:0000313" key="2">
    <source>
        <dbReference type="Proteomes" id="UP000705994"/>
    </source>
</evidence>
<gene>
    <name evidence="1" type="ORF">KIJ07_01845</name>
</gene>
<evidence type="ECO:0000313" key="1">
    <source>
        <dbReference type="EMBL" id="MBZ5999173.1"/>
    </source>
</evidence>
<organism evidence="1 2">
    <name type="scientific">Leuconostoc gelidum subsp. gelidum</name>
    <dbReference type="NCBI Taxonomy" id="1607839"/>
    <lineage>
        <taxon>Bacteria</taxon>
        <taxon>Bacillati</taxon>
        <taxon>Bacillota</taxon>
        <taxon>Bacilli</taxon>
        <taxon>Lactobacillales</taxon>
        <taxon>Lactobacillaceae</taxon>
        <taxon>Leuconostoc</taxon>
        <taxon>Leuconostoc gelidum group</taxon>
    </lineage>
</organism>
<dbReference type="RefSeq" id="WP_224145612.1">
    <property type="nucleotide sequence ID" value="NZ_JAHBFO010000026.1"/>
</dbReference>
<comment type="caution">
    <text evidence="1">The sequence shown here is derived from an EMBL/GenBank/DDBJ whole genome shotgun (WGS) entry which is preliminary data.</text>
</comment>
<accession>A0ABS7V1Z4</accession>
<proteinExistence type="predicted"/>
<dbReference type="Proteomes" id="UP000705994">
    <property type="component" value="Unassembled WGS sequence"/>
</dbReference>
<evidence type="ECO:0008006" key="3">
    <source>
        <dbReference type="Google" id="ProtNLM"/>
    </source>
</evidence>